<keyword evidence="3 5" id="KW-0067">ATP-binding</keyword>
<dbReference type="PANTHER" id="PTHR22683">
    <property type="entry name" value="SPORULATION PROTEIN RELATED"/>
    <property type="match status" value="1"/>
</dbReference>
<dbReference type="GO" id="GO:0005524">
    <property type="term" value="F:ATP binding"/>
    <property type="evidence" value="ECO:0007669"/>
    <property type="project" value="UniProtKB-UniRule"/>
</dbReference>
<keyword evidence="2 5" id="KW-0547">Nucleotide-binding</keyword>
<dbReference type="InterPro" id="IPR027417">
    <property type="entry name" value="P-loop_NTPase"/>
</dbReference>
<feature type="non-terminal residue" evidence="7">
    <location>
        <position position="1"/>
    </location>
</feature>
<dbReference type="GO" id="GO:0003677">
    <property type="term" value="F:DNA binding"/>
    <property type="evidence" value="ECO:0007669"/>
    <property type="project" value="UniProtKB-KW"/>
</dbReference>
<name>A0A4Y6PMA5_PERCE</name>
<proteinExistence type="inferred from homology"/>
<sequence length="503" mass="55546">KGKYELPPLSFLDYDDSDGVDVDTEALRSMAAQIEQTLSDFKVEGQIVEICPGPVITMFEFSPAPGVKISKIARLSDDLAMALAAYSVRIVAPIPGKGVVGIEVPNPTREMVWLKEIIADDVFQGNEMQLPMALGKGTEGEPVTADLAKMPHLLVAGATGSGKSVAVNTMIVSLLYMNSPEDVRMIMVDPKMLEFNIYEDIPHLLLPVVTDPKQATVALNWVVNEMEQRYQKLADLGVRNLKGYNKKVERLTKQAELDHLDGKEESAAMRELDIDHNGKATHERMPYLVVVIDEFADLMMTASKDVEQAVARLAQKARAAGIHVILATQRPSTDVITGLIKANFPTRMALRVTSKTDSRVILDSNGAENLLGNGDMLFVPPGTSNLKRVHGAFVSENEIHQIVDFLKEQGDPQYDESILVEEDEEEESPLEQEWEKDEYYDDAVKVVVDSGKASISMIQRKLRVGYNRAARMVDRMAAEGIVGESDGCRPREVLVDTVPDHCK</sequence>
<dbReference type="InterPro" id="IPR002543">
    <property type="entry name" value="FtsK_dom"/>
</dbReference>
<dbReference type="Pfam" id="PF17854">
    <property type="entry name" value="FtsK_alpha"/>
    <property type="match status" value="1"/>
</dbReference>
<dbReference type="Proteomes" id="UP000315995">
    <property type="component" value="Chromosome"/>
</dbReference>
<dbReference type="Pfam" id="PF09397">
    <property type="entry name" value="FtsK_gamma"/>
    <property type="match status" value="1"/>
</dbReference>
<protein>
    <submittedName>
        <fullName evidence="7">DUF87 domain-containing protein</fullName>
    </submittedName>
</protein>
<dbReference type="SMART" id="SM00843">
    <property type="entry name" value="Ftsk_gamma"/>
    <property type="match status" value="1"/>
</dbReference>
<dbReference type="Gene3D" id="3.30.980.40">
    <property type="match status" value="1"/>
</dbReference>
<evidence type="ECO:0000256" key="5">
    <source>
        <dbReference type="PROSITE-ProRule" id="PRU00289"/>
    </source>
</evidence>
<dbReference type="Gene3D" id="3.40.50.300">
    <property type="entry name" value="P-loop containing nucleotide triphosphate hydrolases"/>
    <property type="match status" value="1"/>
</dbReference>
<dbReference type="PROSITE" id="PS50901">
    <property type="entry name" value="FTSK"/>
    <property type="match status" value="1"/>
</dbReference>
<evidence type="ECO:0000256" key="3">
    <source>
        <dbReference type="ARBA" id="ARBA00022840"/>
    </source>
</evidence>
<dbReference type="Gene3D" id="1.10.10.10">
    <property type="entry name" value="Winged helix-like DNA-binding domain superfamily/Winged helix DNA-binding domain"/>
    <property type="match status" value="1"/>
</dbReference>
<evidence type="ECO:0000256" key="2">
    <source>
        <dbReference type="ARBA" id="ARBA00022741"/>
    </source>
</evidence>
<dbReference type="AlphaFoldDB" id="A0A4Y6PMA5"/>
<evidence type="ECO:0000256" key="1">
    <source>
        <dbReference type="ARBA" id="ARBA00006474"/>
    </source>
</evidence>
<organism evidence="7 8">
    <name type="scientific">Persicimonas caeni</name>
    <dbReference type="NCBI Taxonomy" id="2292766"/>
    <lineage>
        <taxon>Bacteria</taxon>
        <taxon>Deltaproteobacteria</taxon>
        <taxon>Bradymonadales</taxon>
        <taxon>Bradymonadaceae</taxon>
        <taxon>Persicimonas</taxon>
    </lineage>
</organism>
<evidence type="ECO:0000313" key="7">
    <source>
        <dbReference type="EMBL" id="QDG49177.1"/>
    </source>
</evidence>
<dbReference type="EMBL" id="CP041186">
    <property type="protein sequence ID" value="QDG49177.1"/>
    <property type="molecule type" value="Genomic_DNA"/>
</dbReference>
<dbReference type="SUPFAM" id="SSF52540">
    <property type="entry name" value="P-loop containing nucleoside triphosphate hydrolases"/>
    <property type="match status" value="1"/>
</dbReference>
<dbReference type="InterPro" id="IPR050206">
    <property type="entry name" value="FtsK/SpoIIIE/SftA"/>
</dbReference>
<accession>A0A4Y6PMA5</accession>
<dbReference type="SUPFAM" id="SSF46785">
    <property type="entry name" value="Winged helix' DNA-binding domain"/>
    <property type="match status" value="1"/>
</dbReference>
<keyword evidence="4" id="KW-0238">DNA-binding</keyword>
<reference evidence="7 8" key="1">
    <citation type="submission" date="2019-06" db="EMBL/GenBank/DDBJ databases">
        <title>Persicimonas caeni gen. nov., sp. nov., a predatory bacterium isolated from solar saltern.</title>
        <authorList>
            <person name="Wang S."/>
        </authorList>
    </citation>
    <scope>NUCLEOTIDE SEQUENCE [LARGE SCALE GENOMIC DNA]</scope>
    <source>
        <strain evidence="7 8">YN101</strain>
    </source>
</reference>
<gene>
    <name evidence="7" type="ORF">FIV42_00010</name>
</gene>
<evidence type="ECO:0000259" key="6">
    <source>
        <dbReference type="PROSITE" id="PS50901"/>
    </source>
</evidence>
<dbReference type="CDD" id="cd01127">
    <property type="entry name" value="TrwB_TraG_TraD_VirD4"/>
    <property type="match status" value="1"/>
</dbReference>
<dbReference type="InterPro" id="IPR018541">
    <property type="entry name" value="Ftsk_gamma"/>
</dbReference>
<dbReference type="InterPro" id="IPR036390">
    <property type="entry name" value="WH_DNA-bd_sf"/>
</dbReference>
<evidence type="ECO:0000256" key="4">
    <source>
        <dbReference type="ARBA" id="ARBA00023125"/>
    </source>
</evidence>
<dbReference type="PANTHER" id="PTHR22683:SF41">
    <property type="entry name" value="DNA TRANSLOCASE FTSK"/>
    <property type="match status" value="1"/>
</dbReference>
<comment type="similarity">
    <text evidence="1">Belongs to the FtsK/SpoIIIE/SftA family.</text>
</comment>
<dbReference type="Pfam" id="PF01580">
    <property type="entry name" value="FtsK_SpoIIIE"/>
    <property type="match status" value="1"/>
</dbReference>
<dbReference type="InterPro" id="IPR036388">
    <property type="entry name" value="WH-like_DNA-bd_sf"/>
</dbReference>
<keyword evidence="8" id="KW-1185">Reference proteome</keyword>
<feature type="domain" description="FtsK" evidence="6">
    <location>
        <begin position="140"/>
        <end position="359"/>
    </location>
</feature>
<dbReference type="InterPro" id="IPR003593">
    <property type="entry name" value="AAA+_ATPase"/>
</dbReference>
<dbReference type="InterPro" id="IPR041027">
    <property type="entry name" value="FtsK_alpha"/>
</dbReference>
<evidence type="ECO:0000313" key="8">
    <source>
        <dbReference type="Proteomes" id="UP000315995"/>
    </source>
</evidence>
<dbReference type="SMART" id="SM00382">
    <property type="entry name" value="AAA"/>
    <property type="match status" value="1"/>
</dbReference>
<feature type="binding site" evidence="5">
    <location>
        <begin position="157"/>
        <end position="164"/>
    </location>
    <ligand>
        <name>ATP</name>
        <dbReference type="ChEBI" id="CHEBI:30616"/>
    </ligand>
</feature>